<dbReference type="InterPro" id="IPR001929">
    <property type="entry name" value="Germin"/>
</dbReference>
<dbReference type="InterPro" id="IPR014710">
    <property type="entry name" value="RmlC-like_jellyroll"/>
</dbReference>
<keyword evidence="6" id="KW-0732">Signal</keyword>
<evidence type="ECO:0000256" key="3">
    <source>
        <dbReference type="ARBA" id="ARBA00022525"/>
    </source>
</evidence>
<accession>A0A6A6QSJ8</accession>
<dbReference type="PRINTS" id="PR00325">
    <property type="entry name" value="GERMIN"/>
</dbReference>
<comment type="subcellular location">
    <subcellularLocation>
        <location evidence="1">Secreted</location>
    </subcellularLocation>
</comment>
<gene>
    <name evidence="8" type="ORF">BU16DRAFT_610253</name>
</gene>
<feature type="signal peptide" evidence="6">
    <location>
        <begin position="1"/>
        <end position="20"/>
    </location>
</feature>
<evidence type="ECO:0000256" key="6">
    <source>
        <dbReference type="SAM" id="SignalP"/>
    </source>
</evidence>
<keyword evidence="9" id="KW-1185">Reference proteome</keyword>
<dbReference type="EMBL" id="MU004189">
    <property type="protein sequence ID" value="KAF2495375.1"/>
    <property type="molecule type" value="Genomic_DNA"/>
</dbReference>
<feature type="domain" description="Cupin type-1" evidence="7">
    <location>
        <begin position="88"/>
        <end position="239"/>
    </location>
</feature>
<sequence length="269" mass="28308">MSFSITKILVAALALGAASALPTESKSTNANWQRSDNSTPPAVVDNTQLLIDIVQAPTAIKKFQKILTVDGAGKELLSGDALKARVVFDFNGATPALGATGGALKAANGETFPVSKGLGISTTLGFLEPCGLNTPHIHPRATEFLTVVEGELISGMVLENNLVTGDKQEITTDLHQFQGTVFPQGSFHYQFNPSCDNKATFVAALNSDDPGTTQIAQNAFLLDPDVVLDAGGILPDKISAEDFEKFRKALPVNVATAINACKVKCGMSY</sequence>
<evidence type="ECO:0000256" key="5">
    <source>
        <dbReference type="ARBA" id="ARBA00023211"/>
    </source>
</evidence>
<proteinExistence type="inferred from homology"/>
<dbReference type="AlphaFoldDB" id="A0A6A6QSJ8"/>
<feature type="chain" id="PRO_5025470105" evidence="6">
    <location>
        <begin position="21"/>
        <end position="269"/>
    </location>
</feature>
<keyword evidence="5" id="KW-0464">Manganese</keyword>
<dbReference type="GO" id="GO:0005576">
    <property type="term" value="C:extracellular region"/>
    <property type="evidence" value="ECO:0007669"/>
    <property type="project" value="UniProtKB-SubCell"/>
</dbReference>
<dbReference type="CDD" id="cd02241">
    <property type="entry name" value="cupin_OxOx"/>
    <property type="match status" value="1"/>
</dbReference>
<dbReference type="InterPro" id="IPR006045">
    <property type="entry name" value="Cupin_1"/>
</dbReference>
<evidence type="ECO:0000256" key="1">
    <source>
        <dbReference type="ARBA" id="ARBA00004613"/>
    </source>
</evidence>
<evidence type="ECO:0000256" key="4">
    <source>
        <dbReference type="ARBA" id="ARBA00022723"/>
    </source>
</evidence>
<reference evidence="8" key="1">
    <citation type="journal article" date="2020" name="Stud. Mycol.">
        <title>101 Dothideomycetes genomes: a test case for predicting lifestyles and emergence of pathogens.</title>
        <authorList>
            <person name="Haridas S."/>
            <person name="Albert R."/>
            <person name="Binder M."/>
            <person name="Bloem J."/>
            <person name="Labutti K."/>
            <person name="Salamov A."/>
            <person name="Andreopoulos B."/>
            <person name="Baker S."/>
            <person name="Barry K."/>
            <person name="Bills G."/>
            <person name="Bluhm B."/>
            <person name="Cannon C."/>
            <person name="Castanera R."/>
            <person name="Culley D."/>
            <person name="Daum C."/>
            <person name="Ezra D."/>
            <person name="Gonzalez J."/>
            <person name="Henrissat B."/>
            <person name="Kuo A."/>
            <person name="Liang C."/>
            <person name="Lipzen A."/>
            <person name="Lutzoni F."/>
            <person name="Magnuson J."/>
            <person name="Mondo S."/>
            <person name="Nolan M."/>
            <person name="Ohm R."/>
            <person name="Pangilinan J."/>
            <person name="Park H.-J."/>
            <person name="Ramirez L."/>
            <person name="Alfaro M."/>
            <person name="Sun H."/>
            <person name="Tritt A."/>
            <person name="Yoshinaga Y."/>
            <person name="Zwiers L.-H."/>
            <person name="Turgeon B."/>
            <person name="Goodwin S."/>
            <person name="Spatafora J."/>
            <person name="Crous P."/>
            <person name="Grigoriev I."/>
        </authorList>
    </citation>
    <scope>NUCLEOTIDE SEQUENCE</scope>
    <source>
        <strain evidence="8">CBS 269.34</strain>
    </source>
</reference>
<keyword evidence="4" id="KW-0479">Metal-binding</keyword>
<name>A0A6A6QSJ8_9PEZI</name>
<dbReference type="Gene3D" id="2.60.120.10">
    <property type="entry name" value="Jelly Rolls"/>
    <property type="match status" value="1"/>
</dbReference>
<protein>
    <submittedName>
        <fullName evidence="8">RmlC-like cupin</fullName>
    </submittedName>
</protein>
<evidence type="ECO:0000256" key="2">
    <source>
        <dbReference type="ARBA" id="ARBA00007456"/>
    </source>
</evidence>
<dbReference type="InterPro" id="IPR011051">
    <property type="entry name" value="RmlC_Cupin_sf"/>
</dbReference>
<dbReference type="OrthoDB" id="1921208at2759"/>
<evidence type="ECO:0000313" key="8">
    <source>
        <dbReference type="EMBL" id="KAF2495375.1"/>
    </source>
</evidence>
<keyword evidence="3" id="KW-0964">Secreted</keyword>
<evidence type="ECO:0000259" key="7">
    <source>
        <dbReference type="SMART" id="SM00835"/>
    </source>
</evidence>
<evidence type="ECO:0000313" key="9">
    <source>
        <dbReference type="Proteomes" id="UP000799750"/>
    </source>
</evidence>
<dbReference type="GO" id="GO:0030145">
    <property type="term" value="F:manganese ion binding"/>
    <property type="evidence" value="ECO:0007669"/>
    <property type="project" value="InterPro"/>
</dbReference>
<dbReference type="PANTHER" id="PTHR31238">
    <property type="entry name" value="GERMIN-LIKE PROTEIN SUBFAMILY 3 MEMBER 3"/>
    <property type="match status" value="1"/>
</dbReference>
<organism evidence="8 9">
    <name type="scientific">Lophium mytilinum</name>
    <dbReference type="NCBI Taxonomy" id="390894"/>
    <lineage>
        <taxon>Eukaryota</taxon>
        <taxon>Fungi</taxon>
        <taxon>Dikarya</taxon>
        <taxon>Ascomycota</taxon>
        <taxon>Pezizomycotina</taxon>
        <taxon>Dothideomycetes</taxon>
        <taxon>Pleosporomycetidae</taxon>
        <taxon>Mytilinidiales</taxon>
        <taxon>Mytilinidiaceae</taxon>
        <taxon>Lophium</taxon>
    </lineage>
</organism>
<dbReference type="Proteomes" id="UP000799750">
    <property type="component" value="Unassembled WGS sequence"/>
</dbReference>
<dbReference type="Pfam" id="PF00190">
    <property type="entry name" value="Cupin_1"/>
    <property type="match status" value="1"/>
</dbReference>
<comment type="similarity">
    <text evidence="2">Belongs to the germin family.</text>
</comment>
<dbReference type="SUPFAM" id="SSF51182">
    <property type="entry name" value="RmlC-like cupins"/>
    <property type="match status" value="1"/>
</dbReference>
<dbReference type="SMART" id="SM00835">
    <property type="entry name" value="Cupin_1"/>
    <property type="match status" value="1"/>
</dbReference>